<keyword evidence="3 6" id="KW-0479">Metal-binding</keyword>
<accession>A0A7W8H9V2</accession>
<evidence type="ECO:0000313" key="10">
    <source>
        <dbReference type="Proteomes" id="UP000543642"/>
    </source>
</evidence>
<dbReference type="PANTHER" id="PTHR42813">
    <property type="entry name" value="ZINC-TYPE ALCOHOL DEHYDROGENASE-LIKE"/>
    <property type="match status" value="1"/>
</dbReference>
<dbReference type="CDD" id="cd05278">
    <property type="entry name" value="FDH_like"/>
    <property type="match status" value="1"/>
</dbReference>
<evidence type="ECO:0000256" key="6">
    <source>
        <dbReference type="RuleBase" id="RU361277"/>
    </source>
</evidence>
<dbReference type="PROSITE" id="PS00059">
    <property type="entry name" value="ADH_ZINC"/>
    <property type="match status" value="1"/>
</dbReference>
<dbReference type="InterPro" id="IPR013149">
    <property type="entry name" value="ADH-like_C"/>
</dbReference>
<comment type="cofactor">
    <cofactor evidence="1 6">
        <name>Zn(2+)</name>
        <dbReference type="ChEBI" id="CHEBI:29105"/>
    </cofactor>
</comment>
<dbReference type="Pfam" id="PF00107">
    <property type="entry name" value="ADH_zinc_N"/>
    <property type="match status" value="1"/>
</dbReference>
<dbReference type="InterPro" id="IPR036291">
    <property type="entry name" value="NAD(P)-bd_dom_sf"/>
</dbReference>
<dbReference type="SUPFAM" id="SSF51735">
    <property type="entry name" value="NAD(P)-binding Rossmann-fold domains"/>
    <property type="match status" value="1"/>
</dbReference>
<feature type="domain" description="Alcohol dehydrogenase-like N-terminal" evidence="8">
    <location>
        <begin position="154"/>
        <end position="268"/>
    </location>
</feature>
<dbReference type="PANTHER" id="PTHR42813:SF4">
    <property type="entry name" value="NADP-DEPENDENT ISOPROPANOL DEHYDROGENASE"/>
    <property type="match status" value="1"/>
</dbReference>
<keyword evidence="5 9" id="KW-0560">Oxidoreductase</keyword>
<comment type="caution">
    <text evidence="9">The sequence shown here is derived from an EMBL/GenBank/DDBJ whole genome shotgun (WGS) entry which is preliminary data.</text>
</comment>
<keyword evidence="10" id="KW-1185">Reference proteome</keyword>
<name>A0A7W8H9V2_9FIRM</name>
<dbReference type="Gene3D" id="3.40.50.720">
    <property type="entry name" value="NAD(P)-binding Rossmann-like Domain"/>
    <property type="match status" value="1"/>
</dbReference>
<dbReference type="InterPro" id="IPR002328">
    <property type="entry name" value="ADH_Zn_CS"/>
</dbReference>
<evidence type="ECO:0000313" key="9">
    <source>
        <dbReference type="EMBL" id="MBB5263810.1"/>
    </source>
</evidence>
<dbReference type="GO" id="GO:0008270">
    <property type="term" value="F:zinc ion binding"/>
    <property type="evidence" value="ECO:0007669"/>
    <property type="project" value="InterPro"/>
</dbReference>
<dbReference type="InterPro" id="IPR011032">
    <property type="entry name" value="GroES-like_sf"/>
</dbReference>
<dbReference type="EC" id="1.1.1.-" evidence="9"/>
<evidence type="ECO:0000259" key="7">
    <source>
        <dbReference type="Pfam" id="PF00107"/>
    </source>
</evidence>
<dbReference type="InterPro" id="IPR016621">
    <property type="entry name" value="UCP014543"/>
</dbReference>
<dbReference type="SUPFAM" id="SSF50129">
    <property type="entry name" value="GroES-like"/>
    <property type="match status" value="1"/>
</dbReference>
<dbReference type="GO" id="GO:0016491">
    <property type="term" value="F:oxidoreductase activity"/>
    <property type="evidence" value="ECO:0007669"/>
    <property type="project" value="UniProtKB-KW"/>
</dbReference>
<sequence>MAGTETVLLYNFNDPQKLRNMKMVFLKMGIRMRTVTPDMYMEPVGALARLKGYELSHIPYEGSGFDDEMMVMNGFSSARLDELLRQLRRNKVPKIPLKAVVTAHNAAWTSLELHSELTKEHQMMTHGPIMDAVIYKGNGTFALEKRKIPTIQQPTDAIVKVTLTSICTSDLHIKHGHVPKAVPGIVVGHEIVGEIVQLGNCVSGLSVGDRVAVNVETFCGECFFCQRGFVNNCTNENGGWALGCRIDGGQAQYVRVPLAQNGLTKIPDSVTDEQAIFTGDILSTGYWGAKISEIKPDDIIVVIGAGPTGICAMKCAALYHPAHIIAVDIDQRRLDLIKNEHIADVTINSQSQSVKQAILEITDGRGADVVIEAAGGKNTFQMAWEIARPNAIVTVIALYDEDQVLPLPQMYGKNLTFKTGGVDACNCREILDLIADGRLDTTCLITHRFDLKDAMAAYDLFESHRDGVMKVVLKP</sequence>
<dbReference type="Proteomes" id="UP000543642">
    <property type="component" value="Unassembled WGS sequence"/>
</dbReference>
<dbReference type="Pfam" id="PF12646">
    <property type="entry name" value="DUF3783"/>
    <property type="match status" value="1"/>
</dbReference>
<dbReference type="AlphaFoldDB" id="A0A7W8H9V2"/>
<proteinExistence type="inferred from homology"/>
<protein>
    <submittedName>
        <fullName evidence="9">Alcohol dehydrogenase</fullName>
        <ecNumber evidence="9">1.1.1.-</ecNumber>
    </submittedName>
</protein>
<dbReference type="EMBL" id="JACHFW010000002">
    <property type="protein sequence ID" value="MBB5263810.1"/>
    <property type="molecule type" value="Genomic_DNA"/>
</dbReference>
<dbReference type="Pfam" id="PF08240">
    <property type="entry name" value="ADH_N"/>
    <property type="match status" value="1"/>
</dbReference>
<feature type="domain" description="Alcohol dehydrogenase-like C-terminal" evidence="7">
    <location>
        <begin position="307"/>
        <end position="418"/>
    </location>
</feature>
<dbReference type="Gene3D" id="3.90.180.10">
    <property type="entry name" value="Medium-chain alcohol dehydrogenases, catalytic domain"/>
    <property type="match status" value="1"/>
</dbReference>
<organism evidence="9 10">
    <name type="scientific">Catenibacillus scindens</name>
    <dbReference type="NCBI Taxonomy" id="673271"/>
    <lineage>
        <taxon>Bacteria</taxon>
        <taxon>Bacillati</taxon>
        <taxon>Bacillota</taxon>
        <taxon>Clostridia</taxon>
        <taxon>Lachnospirales</taxon>
        <taxon>Lachnospiraceae</taxon>
        <taxon>Catenibacillus</taxon>
    </lineage>
</organism>
<dbReference type="InterPro" id="IPR013154">
    <property type="entry name" value="ADH-like_N"/>
</dbReference>
<reference evidence="9 10" key="1">
    <citation type="submission" date="2020-08" db="EMBL/GenBank/DDBJ databases">
        <title>Genomic Encyclopedia of Type Strains, Phase IV (KMG-IV): sequencing the most valuable type-strain genomes for metagenomic binning, comparative biology and taxonomic classification.</title>
        <authorList>
            <person name="Goeker M."/>
        </authorList>
    </citation>
    <scope>NUCLEOTIDE SEQUENCE [LARGE SCALE GENOMIC DNA]</scope>
    <source>
        <strain evidence="9 10">DSM 106146</strain>
    </source>
</reference>
<evidence type="ECO:0000259" key="8">
    <source>
        <dbReference type="Pfam" id="PF08240"/>
    </source>
</evidence>
<evidence type="ECO:0000256" key="1">
    <source>
        <dbReference type="ARBA" id="ARBA00001947"/>
    </source>
</evidence>
<evidence type="ECO:0000256" key="3">
    <source>
        <dbReference type="ARBA" id="ARBA00022723"/>
    </source>
</evidence>
<gene>
    <name evidence="9" type="ORF">HNP82_000908</name>
</gene>
<evidence type="ECO:0000256" key="4">
    <source>
        <dbReference type="ARBA" id="ARBA00022833"/>
    </source>
</evidence>
<evidence type="ECO:0000256" key="5">
    <source>
        <dbReference type="ARBA" id="ARBA00023002"/>
    </source>
</evidence>
<keyword evidence="4 6" id="KW-0862">Zinc</keyword>
<evidence type="ECO:0000256" key="2">
    <source>
        <dbReference type="ARBA" id="ARBA00008072"/>
    </source>
</evidence>
<comment type="similarity">
    <text evidence="2 6">Belongs to the zinc-containing alcohol dehydrogenase family.</text>
</comment>